<dbReference type="Pfam" id="PF00215">
    <property type="entry name" value="OMPdecase"/>
    <property type="match status" value="1"/>
</dbReference>
<evidence type="ECO:0000313" key="10">
    <source>
        <dbReference type="Proteomes" id="UP001142372"/>
    </source>
</evidence>
<dbReference type="RefSeq" id="WP_271178798.1">
    <property type="nucleotide sequence ID" value="NZ_BAAAJO010000003.1"/>
</dbReference>
<reference evidence="9" key="1">
    <citation type="journal article" date="2014" name="Int. J. Syst. Evol. Microbiol.">
        <title>Complete genome sequence of Corynebacterium casei LMG S-19264T (=DSM 44701T), isolated from a smear-ripened cheese.</title>
        <authorList>
            <consortium name="US DOE Joint Genome Institute (JGI-PGF)"/>
            <person name="Walter F."/>
            <person name="Albersmeier A."/>
            <person name="Kalinowski J."/>
            <person name="Ruckert C."/>
        </authorList>
    </citation>
    <scope>NUCLEOTIDE SEQUENCE</scope>
    <source>
        <strain evidence="9">VKM Ac-1401</strain>
    </source>
</reference>
<gene>
    <name evidence="9" type="primary">pyrF</name>
    <name evidence="9" type="ORF">GCM10017584_37850</name>
</gene>
<dbReference type="Proteomes" id="UP001142372">
    <property type="component" value="Unassembled WGS sequence"/>
</dbReference>
<reference evidence="9" key="2">
    <citation type="submission" date="2023-01" db="EMBL/GenBank/DDBJ databases">
        <authorList>
            <person name="Sun Q."/>
            <person name="Evtushenko L."/>
        </authorList>
    </citation>
    <scope>NUCLEOTIDE SEQUENCE</scope>
    <source>
        <strain evidence="9">VKM Ac-1401</strain>
    </source>
</reference>
<evidence type="ECO:0000256" key="5">
    <source>
        <dbReference type="ARBA" id="ARBA00023239"/>
    </source>
</evidence>
<dbReference type="SUPFAM" id="SSF51366">
    <property type="entry name" value="Ribulose-phoshate binding barrel"/>
    <property type="match status" value="1"/>
</dbReference>
<dbReference type="PANTHER" id="PTHR43375">
    <property type="entry name" value="OROTIDINE 5'-PHOSPHATE DECARBOXYLASE"/>
    <property type="match status" value="1"/>
</dbReference>
<dbReference type="InterPro" id="IPR011995">
    <property type="entry name" value="OMPdecase_type-2"/>
</dbReference>
<evidence type="ECO:0000259" key="8">
    <source>
        <dbReference type="SMART" id="SM00934"/>
    </source>
</evidence>
<evidence type="ECO:0000256" key="1">
    <source>
        <dbReference type="ARBA" id="ARBA00004861"/>
    </source>
</evidence>
<dbReference type="GO" id="GO:0009220">
    <property type="term" value="P:pyrimidine ribonucleotide biosynthetic process"/>
    <property type="evidence" value="ECO:0007669"/>
    <property type="project" value="UniProtKB-UniRule"/>
</dbReference>
<evidence type="ECO:0000256" key="7">
    <source>
        <dbReference type="NCBIfam" id="TIGR02127"/>
    </source>
</evidence>
<protein>
    <recommendedName>
        <fullName evidence="7">Orotidine-5'-phosphate decarboxylase</fullName>
        <ecNumber evidence="7">4.1.1.23</ecNumber>
    </recommendedName>
</protein>
<evidence type="ECO:0000256" key="2">
    <source>
        <dbReference type="ARBA" id="ARBA00008847"/>
    </source>
</evidence>
<evidence type="ECO:0000256" key="4">
    <source>
        <dbReference type="ARBA" id="ARBA00022975"/>
    </source>
</evidence>
<dbReference type="InterPro" id="IPR001754">
    <property type="entry name" value="OMPdeCOase_dom"/>
</dbReference>
<name>A0A9W6M1S8_9MICO</name>
<proteinExistence type="inferred from homology"/>
<keyword evidence="5" id="KW-0456">Lyase</keyword>
<comment type="catalytic activity">
    <reaction evidence="6">
        <text>orotidine 5'-phosphate + H(+) = UMP + CO2</text>
        <dbReference type="Rhea" id="RHEA:11596"/>
        <dbReference type="ChEBI" id="CHEBI:15378"/>
        <dbReference type="ChEBI" id="CHEBI:16526"/>
        <dbReference type="ChEBI" id="CHEBI:57538"/>
        <dbReference type="ChEBI" id="CHEBI:57865"/>
        <dbReference type="EC" id="4.1.1.23"/>
    </reaction>
</comment>
<dbReference type="PANTHER" id="PTHR43375:SF1">
    <property type="entry name" value="OROTIDINE 5'-PHOSPHATE DECARBOXYLASE"/>
    <property type="match status" value="1"/>
</dbReference>
<feature type="domain" description="Orotidine 5'-phosphate decarboxylase" evidence="8">
    <location>
        <begin position="16"/>
        <end position="273"/>
    </location>
</feature>
<dbReference type="EMBL" id="BSEN01000015">
    <property type="protein sequence ID" value="GLJ78211.1"/>
    <property type="molecule type" value="Genomic_DNA"/>
</dbReference>
<dbReference type="AlphaFoldDB" id="A0A9W6M1S8"/>
<comment type="caution">
    <text evidence="9">The sequence shown here is derived from an EMBL/GenBank/DDBJ whole genome shotgun (WGS) entry which is preliminary data.</text>
</comment>
<dbReference type="InterPro" id="IPR013785">
    <property type="entry name" value="Aldolase_TIM"/>
</dbReference>
<keyword evidence="10" id="KW-1185">Reference proteome</keyword>
<organism evidence="9 10">
    <name type="scientific">Leifsonia poae</name>
    <dbReference type="NCBI Taxonomy" id="110933"/>
    <lineage>
        <taxon>Bacteria</taxon>
        <taxon>Bacillati</taxon>
        <taxon>Actinomycetota</taxon>
        <taxon>Actinomycetes</taxon>
        <taxon>Micrococcales</taxon>
        <taxon>Microbacteriaceae</taxon>
        <taxon>Leifsonia</taxon>
    </lineage>
</organism>
<dbReference type="GO" id="GO:0006207">
    <property type="term" value="P:'de novo' pyrimidine nucleobase biosynthetic process"/>
    <property type="evidence" value="ECO:0007669"/>
    <property type="project" value="InterPro"/>
</dbReference>
<comment type="similarity">
    <text evidence="2">Belongs to the OMP decarboxylase family. Type 2 subfamily.</text>
</comment>
<dbReference type="NCBIfam" id="TIGR02127">
    <property type="entry name" value="pyrF_sub2"/>
    <property type="match status" value="1"/>
</dbReference>
<evidence type="ECO:0000256" key="6">
    <source>
        <dbReference type="ARBA" id="ARBA00049157"/>
    </source>
</evidence>
<evidence type="ECO:0000256" key="3">
    <source>
        <dbReference type="ARBA" id="ARBA00022793"/>
    </source>
</evidence>
<keyword evidence="3" id="KW-0210">Decarboxylase</keyword>
<dbReference type="InterPro" id="IPR011060">
    <property type="entry name" value="RibuloseP-bd_barrel"/>
</dbReference>
<accession>A0A9W6M1S8</accession>
<dbReference type="Gene3D" id="3.20.20.70">
    <property type="entry name" value="Aldolase class I"/>
    <property type="match status" value="1"/>
</dbReference>
<dbReference type="EC" id="4.1.1.23" evidence="7"/>
<dbReference type="GO" id="GO:0004590">
    <property type="term" value="F:orotidine-5'-phosphate decarboxylase activity"/>
    <property type="evidence" value="ECO:0007669"/>
    <property type="project" value="UniProtKB-UniRule"/>
</dbReference>
<comment type="pathway">
    <text evidence="1">Pyrimidine metabolism; UMP biosynthesis via de novo pathway; UMP from orotate: step 2/2.</text>
</comment>
<sequence length="285" mass="28543">MSFGDRLAGVFASEGRLCVGIDPHEHLLQSWGLPASADGVRAFGLAVVAATVGRAGIVKPQVAFFERYGSAGYAALEEVLAAARDAGLLVIADAKRGDIGTSVTAYAEAWLTPGSPLEADAMTIAAFQGVGSIAEPMRLAESAGKGLFVLAATSNPEAAAIQQAVVASGAHSGLTVARAIIEDVSSFNQAQAQHAFGSIGLVLGATLDLADFGIVTTASARVNASPVLAPGFGHQGARVADAARLFGSLAGGVIVSESRGLLGGGPDGLADAIAARADEVRSSHV</sequence>
<keyword evidence="4" id="KW-0665">Pyrimidine biosynthesis</keyword>
<dbReference type="SMART" id="SM00934">
    <property type="entry name" value="OMPdecase"/>
    <property type="match status" value="1"/>
</dbReference>
<evidence type="ECO:0000313" key="9">
    <source>
        <dbReference type="EMBL" id="GLJ78211.1"/>
    </source>
</evidence>